<keyword evidence="5 10" id="KW-0963">Cytoplasm</keyword>
<evidence type="ECO:0000256" key="3">
    <source>
        <dbReference type="ARBA" id="ARBA00012765"/>
    </source>
</evidence>
<evidence type="ECO:0000313" key="15">
    <source>
        <dbReference type="Proteomes" id="UP000326302"/>
    </source>
</evidence>
<accession>A0A5N5UED4</accession>
<organism evidence="13 14">
    <name type="scientific">Halosegnis rubeus</name>
    <dbReference type="NCBI Taxonomy" id="2212850"/>
    <lineage>
        <taxon>Archaea</taxon>
        <taxon>Methanobacteriati</taxon>
        <taxon>Methanobacteriota</taxon>
        <taxon>Stenosarchaea group</taxon>
        <taxon>Halobacteria</taxon>
        <taxon>Halobacteriales</taxon>
        <taxon>Natronomonadaceae</taxon>
        <taxon>Halosegnis</taxon>
    </lineage>
</organism>
<dbReference type="Gene3D" id="3.10.340.11">
    <property type="entry name" value="Methenyltetrahydromethanopterin Cyclohydrolase, Chain A, domain 1"/>
    <property type="match status" value="1"/>
</dbReference>
<evidence type="ECO:0000313" key="12">
    <source>
        <dbReference type="EMBL" id="KAB7517085.1"/>
    </source>
</evidence>
<dbReference type="GO" id="GO:0005737">
    <property type="term" value="C:cytoplasm"/>
    <property type="evidence" value="ECO:0007669"/>
    <property type="project" value="UniProtKB-SubCell"/>
</dbReference>
<evidence type="ECO:0000313" key="11">
    <source>
        <dbReference type="EMBL" id="KAB7515700.1"/>
    </source>
</evidence>
<evidence type="ECO:0000256" key="10">
    <source>
        <dbReference type="HAMAP-Rule" id="MF_00486"/>
    </source>
</evidence>
<dbReference type="EMBL" id="QMDY01000001">
    <property type="protein sequence ID" value="KAB7519787.1"/>
    <property type="molecule type" value="Genomic_DNA"/>
</dbReference>
<evidence type="ECO:0000256" key="5">
    <source>
        <dbReference type="ARBA" id="ARBA00022490"/>
    </source>
</evidence>
<comment type="subcellular location">
    <subcellularLocation>
        <location evidence="1 10">Cytoplasm</location>
    </subcellularLocation>
</comment>
<comment type="function">
    <text evidence="10">Catalyzes the hydrolysis of methenyl-H(4)MPT(+) to 5-formyl-H(4)MPT.</text>
</comment>
<evidence type="ECO:0000313" key="16">
    <source>
        <dbReference type="Proteomes" id="UP000326865"/>
    </source>
</evidence>
<evidence type="ECO:0000256" key="9">
    <source>
        <dbReference type="ARBA" id="ARBA00048684"/>
    </source>
</evidence>
<dbReference type="GO" id="GO:0018759">
    <property type="term" value="F:methenyltetrahydromethanopterin cyclohydrolase activity"/>
    <property type="evidence" value="ECO:0007669"/>
    <property type="project" value="UniProtKB-UniRule"/>
</dbReference>
<dbReference type="Proteomes" id="UP000326302">
    <property type="component" value="Unassembled WGS sequence"/>
</dbReference>
<accession>A0A5N5UAQ1</accession>
<comment type="similarity">
    <text evidence="2 10">Belongs to the MCH family.</text>
</comment>
<dbReference type="EMBL" id="QKKZ01000001">
    <property type="protein sequence ID" value="KAB7515700.1"/>
    <property type="molecule type" value="Genomic_DNA"/>
</dbReference>
<accession>A0A5N5ULJ0</accession>
<name>A0A5N5ULJ0_9EURY</name>
<keyword evidence="7 10" id="KW-0378">Hydrolase</keyword>
<evidence type="ECO:0000256" key="6">
    <source>
        <dbReference type="ARBA" id="ARBA00022563"/>
    </source>
</evidence>
<dbReference type="EC" id="3.5.4.27" evidence="3 10"/>
<evidence type="ECO:0000256" key="4">
    <source>
        <dbReference type="ARBA" id="ARBA00020597"/>
    </source>
</evidence>
<dbReference type="SUPFAM" id="SSF56199">
    <property type="entry name" value="Methenyltetrahydromethanopterin cyclohydrolase"/>
    <property type="match status" value="1"/>
</dbReference>
<evidence type="ECO:0000256" key="2">
    <source>
        <dbReference type="ARBA" id="ARBA00006902"/>
    </source>
</evidence>
<dbReference type="AlphaFoldDB" id="A0A5N5ULJ0"/>
<dbReference type="HAMAP" id="MF_00486">
    <property type="entry name" value="McH"/>
    <property type="match status" value="1"/>
</dbReference>
<dbReference type="InterPro" id="IPR003209">
    <property type="entry name" value="METHMP_CycHdrlase"/>
</dbReference>
<comment type="catalytic activity">
    <reaction evidence="9 10">
        <text>5,10-methenyl-5,6,7,8-tetrahydromethanopterin + H2O = N(5)-formyl-5,6,7,8-tetrahydromethanopterin + H(+)</text>
        <dbReference type="Rhea" id="RHEA:19053"/>
        <dbReference type="ChEBI" id="CHEBI:15377"/>
        <dbReference type="ChEBI" id="CHEBI:15378"/>
        <dbReference type="ChEBI" id="CHEBI:58018"/>
        <dbReference type="ChEBI" id="CHEBI:58337"/>
        <dbReference type="EC" id="3.5.4.27"/>
    </reaction>
</comment>
<dbReference type="NCBIfam" id="TIGR03120">
    <property type="entry name" value="one_C_mch"/>
    <property type="match status" value="1"/>
</dbReference>
<evidence type="ECO:0000313" key="13">
    <source>
        <dbReference type="EMBL" id="KAB7519787.1"/>
    </source>
</evidence>
<sequence length="310" mass="32832">MESLNRMALELVDEAIDFADELAIETETLDNGATVLDFGVDTPGGYEAGLLLAELQTGGLATVQTESGEVDGVPIPHTTLHTDHPAISLLCSQKAGWEVSVGEFEGLGSGPARALVAEEDEFRRIGYADASDFATLCLESDTLPDEAVADHVADMTNTDPGSVFLPTFRTDSITGSVTLAARAGEMVAFRLAELGYDPLDIMTVHASAPIAPVADGYQAAIARTNDALAYGGKVHVTVDSDFDRFDELPSTAADEYGRPFADIFEAADWDFYDVPTDVFAPAQVTVDVLGGETYSHGRADEALLAESFGL</sequence>
<evidence type="ECO:0000256" key="8">
    <source>
        <dbReference type="ARBA" id="ARBA00030468"/>
    </source>
</evidence>
<evidence type="ECO:0000256" key="7">
    <source>
        <dbReference type="ARBA" id="ARBA00022801"/>
    </source>
</evidence>
<comment type="caution">
    <text evidence="13">The sequence shown here is derived from an EMBL/GenBank/DDBJ whole genome shotgun (WGS) entry which is preliminary data.</text>
</comment>
<dbReference type="OrthoDB" id="105468at2157"/>
<dbReference type="RefSeq" id="WP_152119966.1">
    <property type="nucleotide sequence ID" value="NZ_QJOW01000002.1"/>
</dbReference>
<gene>
    <name evidence="10" type="primary">mch</name>
    <name evidence="11" type="ORF">DM867_00715</name>
    <name evidence="12" type="ORF">DMP03_06920</name>
    <name evidence="13" type="ORF">DP108_00610</name>
</gene>
<protein>
    <recommendedName>
        <fullName evidence="4 10">Methenyltetrahydromethanopterin cyclohydrolase</fullName>
        <ecNumber evidence="3 10">3.5.4.27</ecNumber>
    </recommendedName>
    <alternativeName>
        <fullName evidence="8 10">Methenyl-H4MPT cyclohydrolase</fullName>
    </alternativeName>
</protein>
<keyword evidence="16" id="KW-1185">Reference proteome</keyword>
<dbReference type="Proteomes" id="UP000326865">
    <property type="component" value="Unassembled WGS sequence"/>
</dbReference>
<proteinExistence type="inferred from homology"/>
<dbReference type="Pfam" id="PF02289">
    <property type="entry name" value="MCH"/>
    <property type="match status" value="1"/>
</dbReference>
<keyword evidence="6 10" id="KW-0554">One-carbon metabolism</keyword>
<evidence type="ECO:0000313" key="14">
    <source>
        <dbReference type="Proteomes" id="UP000326207"/>
    </source>
</evidence>
<dbReference type="Proteomes" id="UP000326207">
    <property type="component" value="Unassembled WGS sequence"/>
</dbReference>
<dbReference type="GO" id="GO:0006730">
    <property type="term" value="P:one-carbon metabolic process"/>
    <property type="evidence" value="ECO:0007669"/>
    <property type="project" value="UniProtKB-UniRule"/>
</dbReference>
<evidence type="ECO:0000256" key="1">
    <source>
        <dbReference type="ARBA" id="ARBA00004496"/>
    </source>
</evidence>
<reference evidence="14 15" key="1">
    <citation type="submission" date="2019-10" db="EMBL/GenBank/DDBJ databases">
        <title>Unraveling microbial dark matter from salterns through culturing: the case of the genus Halosegnis.</title>
        <authorList>
            <person name="Duran-Viseras A."/>
            <person name="Andrei A.-S."/>
            <person name="Vera-Gargallo B."/>
            <person name="Ghai R."/>
            <person name="Sanchez-Porro C."/>
            <person name="Ventosa A."/>
        </authorList>
    </citation>
    <scope>NUCLEOTIDE SEQUENCE [LARGE SCALE GENOMIC DNA]</scope>
    <source>
        <strain evidence="12 15">F17-44</strain>
        <strain evidence="11 16">F18-79</strain>
        <strain evidence="13 14">F19-13</strain>
    </source>
</reference>
<dbReference type="EMBL" id="QJOW01000002">
    <property type="protein sequence ID" value="KAB7517085.1"/>
    <property type="molecule type" value="Genomic_DNA"/>
</dbReference>
<dbReference type="Gene3D" id="3.30.1030.10">
    <property type="entry name" value="Methenyltetrahydromethanopterin Cyclohydrolase, Chain A, domain 2"/>
    <property type="match status" value="1"/>
</dbReference>